<keyword evidence="2" id="KW-1185">Reference proteome</keyword>
<evidence type="ECO:0000313" key="1">
    <source>
        <dbReference type="EMBL" id="MBM7799132.1"/>
    </source>
</evidence>
<proteinExistence type="predicted"/>
<comment type="caution">
    <text evidence="1">The sequence shown here is derived from an EMBL/GenBank/DDBJ whole genome shotgun (WGS) entry which is preliminary data.</text>
</comment>
<evidence type="ECO:0000313" key="2">
    <source>
        <dbReference type="Proteomes" id="UP000704762"/>
    </source>
</evidence>
<dbReference type="Proteomes" id="UP000704762">
    <property type="component" value="Unassembled WGS sequence"/>
</dbReference>
<dbReference type="EMBL" id="JAFBCF010000001">
    <property type="protein sequence ID" value="MBM7799132.1"/>
    <property type="molecule type" value="Genomic_DNA"/>
</dbReference>
<reference evidence="1 2" key="1">
    <citation type="submission" date="2021-01" db="EMBL/GenBank/DDBJ databases">
        <title>Sequencing the genomes of 1000 actinobacteria strains.</title>
        <authorList>
            <person name="Klenk H.-P."/>
        </authorList>
    </citation>
    <scope>NUCLEOTIDE SEQUENCE [LARGE SCALE GENOMIC DNA]</scope>
    <source>
        <strain evidence="1 2">DSM 18662</strain>
    </source>
</reference>
<accession>A0ABS2RKW7</accession>
<protein>
    <submittedName>
        <fullName evidence="1">Uncharacterized protein</fullName>
    </submittedName>
</protein>
<organism evidence="1 2">
    <name type="scientific">Microlunatus panaciterrae</name>
    <dbReference type="NCBI Taxonomy" id="400768"/>
    <lineage>
        <taxon>Bacteria</taxon>
        <taxon>Bacillati</taxon>
        <taxon>Actinomycetota</taxon>
        <taxon>Actinomycetes</taxon>
        <taxon>Propionibacteriales</taxon>
        <taxon>Propionibacteriaceae</taxon>
        <taxon>Microlunatus</taxon>
    </lineage>
</organism>
<gene>
    <name evidence="1" type="ORF">JOE57_002053</name>
</gene>
<sequence>MRFTASGQGVEMFRLRPGENVLTDTGSTLSRVAPGLARLEGIRMSRADAAAREVSIDFTLFEPAQVLVGYFRDPDPGWLQPPSLEVDTYADARGGLEPVLRDALGVEQGPSVDIHALSYKAGQHTLALGKGAFLVAGVVAADQKLSGRPTAAVNSRLDSLDWLYEDPPAEDGQPRIGD</sequence>
<name>A0ABS2RKW7_9ACTN</name>
<dbReference type="RefSeq" id="WP_204917687.1">
    <property type="nucleotide sequence ID" value="NZ_BAAAQP010000002.1"/>
</dbReference>